<keyword evidence="2" id="KW-1185">Reference proteome</keyword>
<reference evidence="1 2" key="1">
    <citation type="journal article" date="2005" name="Nucleic Acids Res.">
        <title>Genomic blueprint of Hahella chejuensis, a marine microbe producing an algicidal agent.</title>
        <authorList>
            <person name="Jeong H."/>
            <person name="Yim J.H."/>
            <person name="Lee C."/>
            <person name="Choi S.-H."/>
            <person name="Park Y.K."/>
            <person name="Yoon S.H."/>
            <person name="Hur C.-G."/>
            <person name="Kang H.-Y."/>
            <person name="Kim D."/>
            <person name="Lee H.H."/>
            <person name="Park K.H."/>
            <person name="Park S.-H."/>
            <person name="Park H.-S."/>
            <person name="Lee H.K."/>
            <person name="Oh T.K."/>
            <person name="Kim J.F."/>
        </authorList>
    </citation>
    <scope>NUCLEOTIDE SEQUENCE [LARGE SCALE GENOMIC DNA]</scope>
    <source>
        <strain evidence="1 2">KCTC 2396</strain>
    </source>
</reference>
<gene>
    <name evidence="1" type="ordered locus">HCH_03661</name>
</gene>
<dbReference type="RefSeq" id="WP_011397469.1">
    <property type="nucleotide sequence ID" value="NC_007645.1"/>
</dbReference>
<dbReference type="Proteomes" id="UP000000238">
    <property type="component" value="Chromosome"/>
</dbReference>
<dbReference type="EMBL" id="CP000155">
    <property type="protein sequence ID" value="ABC30401.1"/>
    <property type="molecule type" value="Genomic_DNA"/>
</dbReference>
<dbReference type="AlphaFoldDB" id="Q2SG23"/>
<sequence length="293" mass="32980">MSEIRTIECIVDNRTLILALDELYRQRMQSFEVNTLLPAAKAVAKVLDVEPSSGPVEGYYAETEALTEYFQIMRALQQQGAHCAEKVGNMPELHQLLKVCNAAIYGAGASHSGLLPSRRDPLYYALNALPPDEWGLAALTELAANIAREKDDYSLVGIASLSQEPLLIAALRESCVLYGAVAAGCALNASPVQYHYIWKVDKEIEDACNRFIREFNALTQSDLLPATADNAEYFYDAAQDANITGRCVRIGYDDSVYPTRHYHWAINDRRKVEEFWSDELWTTERYCNEKLWP</sequence>
<evidence type="ECO:0000313" key="2">
    <source>
        <dbReference type="Proteomes" id="UP000000238"/>
    </source>
</evidence>
<dbReference type="HOGENOM" id="CLU_949179_0_0_6"/>
<accession>Q2SG23</accession>
<dbReference type="OrthoDB" id="7060859at2"/>
<protein>
    <submittedName>
        <fullName evidence="1">Uncharacterized protein</fullName>
    </submittedName>
</protein>
<organism evidence="1 2">
    <name type="scientific">Hahella chejuensis (strain KCTC 2396)</name>
    <dbReference type="NCBI Taxonomy" id="349521"/>
    <lineage>
        <taxon>Bacteria</taxon>
        <taxon>Pseudomonadati</taxon>
        <taxon>Pseudomonadota</taxon>
        <taxon>Gammaproteobacteria</taxon>
        <taxon>Oceanospirillales</taxon>
        <taxon>Hahellaceae</taxon>
        <taxon>Hahella</taxon>
    </lineage>
</organism>
<dbReference type="KEGG" id="hch:HCH_03661"/>
<dbReference type="eggNOG" id="ENOG5032VEU">
    <property type="taxonomic scope" value="Bacteria"/>
</dbReference>
<evidence type="ECO:0000313" key="1">
    <source>
        <dbReference type="EMBL" id="ABC30401.1"/>
    </source>
</evidence>
<proteinExistence type="predicted"/>
<name>Q2SG23_HAHCH</name>